<keyword evidence="7" id="KW-1185">Reference proteome</keyword>
<evidence type="ECO:0000256" key="1">
    <source>
        <dbReference type="ARBA" id="ARBA00023015"/>
    </source>
</evidence>
<dbReference type="Pfam" id="PF00440">
    <property type="entry name" value="TetR_N"/>
    <property type="match status" value="1"/>
</dbReference>
<dbReference type="GO" id="GO:0000976">
    <property type="term" value="F:transcription cis-regulatory region binding"/>
    <property type="evidence" value="ECO:0007669"/>
    <property type="project" value="TreeGrafter"/>
</dbReference>
<dbReference type="PROSITE" id="PS50977">
    <property type="entry name" value="HTH_TETR_2"/>
    <property type="match status" value="1"/>
</dbReference>
<organism evidence="6 7">
    <name type="scientific">Kocuria subflava</name>
    <dbReference type="NCBI Taxonomy" id="1736139"/>
    <lineage>
        <taxon>Bacteria</taxon>
        <taxon>Bacillati</taxon>
        <taxon>Actinomycetota</taxon>
        <taxon>Actinomycetes</taxon>
        <taxon>Micrococcales</taxon>
        <taxon>Micrococcaceae</taxon>
        <taxon>Kocuria</taxon>
    </lineage>
</organism>
<dbReference type="AlphaFoldDB" id="A0A846TKS2"/>
<dbReference type="InterPro" id="IPR050109">
    <property type="entry name" value="HTH-type_TetR-like_transc_reg"/>
</dbReference>
<dbReference type="InterPro" id="IPR009057">
    <property type="entry name" value="Homeodomain-like_sf"/>
</dbReference>
<protein>
    <submittedName>
        <fullName evidence="6">TetR/AcrR family transcriptional regulator</fullName>
    </submittedName>
</protein>
<dbReference type="RefSeq" id="WP_119932332.1">
    <property type="nucleotide sequence ID" value="NZ_JAAVUN010000004.1"/>
</dbReference>
<feature type="DNA-binding region" description="H-T-H motif" evidence="4">
    <location>
        <begin position="33"/>
        <end position="52"/>
    </location>
</feature>
<evidence type="ECO:0000256" key="3">
    <source>
        <dbReference type="ARBA" id="ARBA00023163"/>
    </source>
</evidence>
<evidence type="ECO:0000259" key="5">
    <source>
        <dbReference type="PROSITE" id="PS50977"/>
    </source>
</evidence>
<dbReference type="SUPFAM" id="SSF46689">
    <property type="entry name" value="Homeodomain-like"/>
    <property type="match status" value="1"/>
</dbReference>
<evidence type="ECO:0000256" key="2">
    <source>
        <dbReference type="ARBA" id="ARBA00023125"/>
    </source>
</evidence>
<evidence type="ECO:0000313" key="7">
    <source>
        <dbReference type="Proteomes" id="UP000521379"/>
    </source>
</evidence>
<dbReference type="EMBL" id="JAAVUN010000004">
    <property type="protein sequence ID" value="NKE09053.1"/>
    <property type="molecule type" value="Genomic_DNA"/>
</dbReference>
<reference evidence="6 7" key="1">
    <citation type="submission" date="2020-02" db="EMBL/GenBank/DDBJ databases">
        <authorList>
            <person name="Sun Q."/>
        </authorList>
    </citation>
    <scope>NUCLEOTIDE SEQUENCE [LARGE SCALE GENOMIC DNA]</scope>
    <source>
        <strain evidence="6 7">YIM 13062</strain>
    </source>
</reference>
<keyword evidence="3" id="KW-0804">Transcription</keyword>
<evidence type="ECO:0000313" key="6">
    <source>
        <dbReference type="EMBL" id="NKE09053.1"/>
    </source>
</evidence>
<comment type="caution">
    <text evidence="6">The sequence shown here is derived from an EMBL/GenBank/DDBJ whole genome shotgun (WGS) entry which is preliminary data.</text>
</comment>
<dbReference type="InterPro" id="IPR001647">
    <property type="entry name" value="HTH_TetR"/>
</dbReference>
<keyword evidence="2 4" id="KW-0238">DNA-binding</keyword>
<dbReference type="PANTHER" id="PTHR30055:SF234">
    <property type="entry name" value="HTH-TYPE TRANSCRIPTIONAL REGULATOR BETI"/>
    <property type="match status" value="1"/>
</dbReference>
<dbReference type="Proteomes" id="UP000521379">
    <property type="component" value="Unassembled WGS sequence"/>
</dbReference>
<sequence>MPKVSEQYRQNRRRAMVDAATECFLAEGYRGASMHEVIAATGLSAGAIYNHFPGGKSELVLACATTALDQVFELAQQRVTHPFDPEQWLVGVLESLAAEPRLARLLLITWGEAAVETHVQGALGVHLEAVRSLISDQFAAWAVAELGLSQQEATDWVGMFSQAVLSVIHGWVVQSQLLPGFAHEAYVEYARTIAAVG</sequence>
<name>A0A846TKS2_9MICC</name>
<dbReference type="GO" id="GO:0003700">
    <property type="term" value="F:DNA-binding transcription factor activity"/>
    <property type="evidence" value="ECO:0007669"/>
    <property type="project" value="TreeGrafter"/>
</dbReference>
<dbReference type="PANTHER" id="PTHR30055">
    <property type="entry name" value="HTH-TYPE TRANSCRIPTIONAL REGULATOR RUTR"/>
    <property type="match status" value="1"/>
</dbReference>
<accession>A0A846TKS2</accession>
<proteinExistence type="predicted"/>
<keyword evidence="1" id="KW-0805">Transcription regulation</keyword>
<dbReference type="Gene3D" id="1.10.357.10">
    <property type="entry name" value="Tetracycline Repressor, domain 2"/>
    <property type="match status" value="1"/>
</dbReference>
<gene>
    <name evidence="6" type="ORF">GTW58_03655</name>
</gene>
<evidence type="ECO:0000256" key="4">
    <source>
        <dbReference type="PROSITE-ProRule" id="PRU00335"/>
    </source>
</evidence>
<feature type="domain" description="HTH tetR-type" evidence="5">
    <location>
        <begin position="10"/>
        <end position="70"/>
    </location>
</feature>